<dbReference type="OMA" id="FKVECGE"/>
<dbReference type="Pfam" id="PF25055">
    <property type="entry name" value="DUF7792"/>
    <property type="match status" value="1"/>
</dbReference>
<gene>
    <name evidence="2" type="ORF">CCACVL1_27423</name>
</gene>
<dbReference type="Proteomes" id="UP000188268">
    <property type="component" value="Unassembled WGS sequence"/>
</dbReference>
<dbReference type="OrthoDB" id="999736at2759"/>
<dbReference type="Gramene" id="OMO55047">
    <property type="protein sequence ID" value="OMO55047"/>
    <property type="gene ID" value="CCACVL1_27423"/>
</dbReference>
<feature type="domain" description="DUF7792" evidence="1">
    <location>
        <begin position="12"/>
        <end position="133"/>
    </location>
</feature>
<evidence type="ECO:0000259" key="1">
    <source>
        <dbReference type="Pfam" id="PF25055"/>
    </source>
</evidence>
<dbReference type="PANTHER" id="PTHR46168">
    <property type="entry name" value="ARMADILLO REPEAT ONLY 4"/>
    <property type="match status" value="1"/>
</dbReference>
<name>A0A1R3GAG6_COCAP</name>
<accession>A0A1R3GAG6</accession>
<dbReference type="AlphaFoldDB" id="A0A1R3GAG6"/>
<reference evidence="2 3" key="1">
    <citation type="submission" date="2013-09" db="EMBL/GenBank/DDBJ databases">
        <title>Corchorus capsularis genome sequencing.</title>
        <authorList>
            <person name="Alam M."/>
            <person name="Haque M.S."/>
            <person name="Islam M.S."/>
            <person name="Emdad E.M."/>
            <person name="Islam M.M."/>
            <person name="Ahmed B."/>
            <person name="Halim A."/>
            <person name="Hossen Q.M.M."/>
            <person name="Hossain M.Z."/>
            <person name="Ahmed R."/>
            <person name="Khan M.M."/>
            <person name="Islam R."/>
            <person name="Rashid M.M."/>
            <person name="Khan S.A."/>
            <person name="Rahman M.S."/>
            <person name="Alam M."/>
        </authorList>
    </citation>
    <scope>NUCLEOTIDE SEQUENCE [LARGE SCALE GENOMIC DNA]</scope>
    <source>
        <strain evidence="3">cv. CVL-1</strain>
        <tissue evidence="2">Whole seedling</tissue>
    </source>
</reference>
<dbReference type="Gene3D" id="1.20.930.20">
    <property type="entry name" value="Adaptor protein Cbl, N-terminal domain"/>
    <property type="match status" value="1"/>
</dbReference>
<evidence type="ECO:0000313" key="3">
    <source>
        <dbReference type="Proteomes" id="UP000188268"/>
    </source>
</evidence>
<dbReference type="Gene3D" id="1.25.10.10">
    <property type="entry name" value="Leucine-rich Repeat Variant"/>
    <property type="match status" value="1"/>
</dbReference>
<dbReference type="STRING" id="210143.A0A1R3GAG6"/>
<dbReference type="GO" id="GO:0007166">
    <property type="term" value="P:cell surface receptor signaling pathway"/>
    <property type="evidence" value="ECO:0007669"/>
    <property type="project" value="InterPro"/>
</dbReference>
<dbReference type="SUPFAM" id="SSF48371">
    <property type="entry name" value="ARM repeat"/>
    <property type="match status" value="1"/>
</dbReference>
<organism evidence="2 3">
    <name type="scientific">Corchorus capsularis</name>
    <name type="common">Jute</name>
    <dbReference type="NCBI Taxonomy" id="210143"/>
    <lineage>
        <taxon>Eukaryota</taxon>
        <taxon>Viridiplantae</taxon>
        <taxon>Streptophyta</taxon>
        <taxon>Embryophyta</taxon>
        <taxon>Tracheophyta</taxon>
        <taxon>Spermatophyta</taxon>
        <taxon>Magnoliopsida</taxon>
        <taxon>eudicotyledons</taxon>
        <taxon>Gunneridae</taxon>
        <taxon>Pentapetalae</taxon>
        <taxon>rosids</taxon>
        <taxon>malvids</taxon>
        <taxon>Malvales</taxon>
        <taxon>Malvaceae</taxon>
        <taxon>Grewioideae</taxon>
        <taxon>Apeibeae</taxon>
        <taxon>Corchorus</taxon>
    </lineage>
</organism>
<keyword evidence="3" id="KW-1185">Reference proteome</keyword>
<protein>
    <submittedName>
        <fullName evidence="2">Armadillo-like helical</fullName>
    </submittedName>
</protein>
<proteinExistence type="predicted"/>
<comment type="caution">
    <text evidence="2">The sequence shown here is derived from an EMBL/GenBank/DDBJ whole genome shotgun (WGS) entry which is preliminary data.</text>
</comment>
<evidence type="ECO:0000313" key="2">
    <source>
        <dbReference type="EMBL" id="OMO55047.1"/>
    </source>
</evidence>
<dbReference type="InterPro" id="IPR036537">
    <property type="entry name" value="Adaptor_Cbl_N_dom_sf"/>
</dbReference>
<dbReference type="InterPro" id="IPR011989">
    <property type="entry name" value="ARM-like"/>
</dbReference>
<dbReference type="InterPro" id="IPR056694">
    <property type="entry name" value="DUF7792"/>
</dbReference>
<dbReference type="PANTHER" id="PTHR46168:SF12">
    <property type="entry name" value="ARMADILLO REPEAT ONLY 4-LIKE PROTEIN"/>
    <property type="match status" value="1"/>
</dbReference>
<dbReference type="EMBL" id="AWWV01014781">
    <property type="protein sequence ID" value="OMO55047.1"/>
    <property type="molecule type" value="Genomic_DNA"/>
</dbReference>
<sequence length="465" mass="52171">MLRSDEKNRIKEVFYDLSCLERRICLASSAAKSLEVECSEVRKRVKIVSKMIETLLCFIDSAQVPLYLRPIYCIFSDVRETLKGALDIVSNCGTKTLLNRIFTACSNLNQFHTLFHRLDASISDLEWLLTLYDPPNGATCPMSGRKSVKLAVWCCIATAQMGRKLEDRLHAADCLGLLASEKDEYKEIIFEEGGVPPLQKLLKETTSGSLPLVANALCLLAYGNKTREFIVNEMISTIVDRLATRSPMTDRIQAADLVASIAEHNPELKECDSIREHGIWRLVTSLSPCRWQSEDDPSAKLQELQLKTSCSKALLILVRGSCRNCMALRETKGMLCLAKLVETEQGELQYNCLMIIQEMTSLAESDICFRHSWFKSTSPAANAVVEQLRRVIEEVDDTKLKILAIKARIFSAKHSWVISGLVTQLANADPQVATEAAIALHKFVCQENFVSFEHSKSIIKLRGQF</sequence>
<dbReference type="InterPro" id="IPR016024">
    <property type="entry name" value="ARM-type_fold"/>
</dbReference>